<dbReference type="InterPro" id="IPR050490">
    <property type="entry name" value="Bact_solute-bd_prot1"/>
</dbReference>
<protein>
    <submittedName>
        <fullName evidence="7">Arabinose-binding protein</fullName>
    </submittedName>
</protein>
<dbReference type="RefSeq" id="WP_101646273.1">
    <property type="nucleotide sequence ID" value="NZ_PGVE01000012.1"/>
</dbReference>
<comment type="caution">
    <text evidence="7">The sequence shown here is derived from an EMBL/GenBank/DDBJ whole genome shotgun (WGS) entry which is preliminary data.</text>
</comment>
<evidence type="ECO:0000313" key="8">
    <source>
        <dbReference type="Proteomes" id="UP000234950"/>
    </source>
</evidence>
<dbReference type="Gene3D" id="3.40.190.10">
    <property type="entry name" value="Periplasmic binding protein-like II"/>
    <property type="match status" value="1"/>
</dbReference>
<dbReference type="PROSITE" id="PS51257">
    <property type="entry name" value="PROKAR_LIPOPROTEIN"/>
    <property type="match status" value="1"/>
</dbReference>
<keyword evidence="4" id="KW-0564">Palmitate</keyword>
<dbReference type="InterPro" id="IPR006059">
    <property type="entry name" value="SBP"/>
</dbReference>
<keyword evidence="8" id="KW-1185">Reference proteome</keyword>
<evidence type="ECO:0000256" key="4">
    <source>
        <dbReference type="ARBA" id="ARBA00023139"/>
    </source>
</evidence>
<sequence>MKKIYSVIIACLLVASLILGGCSSSSSGTSESEGGAKSGGPTKLTLWTFVPLHLELYKDAEKRWNKEHPDKQIKLETSNYPYDDMHNKLLVSLQSGVGAPDISDIEFSQFPNFLKGEPQLVDLSDIVNKVKNDYVQARLDIYSKDGKYYGIPTHVGATVMYYNKEIMDKAGVNIDNIKTWDDYIAAGKQVVAKTKKPMTTIETGGPWTFWPLISQQNSDFFDKNGKVTLDNETNVKTLQFMYDLIYKEKIAKLTPGGVHNGEEYYGFMNQGGAASVLMPFWYMSRFVSYMPDLKGKIAVRPLPEFTPGGNRSAGMGGTGTVVTKQSKHIELAKEFLAFAKTTKEANIQIWKLLGFDPARTDVWDSPELREPNKFTEYFGNDIFDTVKPLLKEIAPIHLTEQSPQARSVLQTGTLDAVLRNKTMKPAEALKDAADKLPK</sequence>
<dbReference type="Proteomes" id="UP000234950">
    <property type="component" value="Unassembled WGS sequence"/>
</dbReference>
<evidence type="ECO:0000256" key="2">
    <source>
        <dbReference type="ARBA" id="ARBA00022729"/>
    </source>
</evidence>
<organism evidence="7 8">
    <name type="scientific">Neobacillus cucumis</name>
    <dbReference type="NCBI Taxonomy" id="1740721"/>
    <lineage>
        <taxon>Bacteria</taxon>
        <taxon>Bacillati</taxon>
        <taxon>Bacillota</taxon>
        <taxon>Bacilli</taxon>
        <taxon>Bacillales</taxon>
        <taxon>Bacillaceae</taxon>
        <taxon>Neobacillus</taxon>
    </lineage>
</organism>
<proteinExistence type="predicted"/>
<dbReference type="OrthoDB" id="9768630at2"/>
<reference evidence="7 8" key="1">
    <citation type="submission" date="2017-11" db="EMBL/GenBank/DDBJ databases">
        <title>Comparitive Functional Genomics of Dry Heat Resistant strains isolated from the Viking Spacecraft.</title>
        <authorList>
            <person name="Seuylemezian A."/>
            <person name="Cooper K."/>
            <person name="Vaishampayan P."/>
        </authorList>
    </citation>
    <scope>NUCLEOTIDE SEQUENCE [LARGE SCALE GENOMIC DNA]</scope>
    <source>
        <strain evidence="7 8">V32-6</strain>
    </source>
</reference>
<dbReference type="PANTHER" id="PTHR43649:SF33">
    <property type="entry name" value="POLYGALACTURONAN_RHAMNOGALACTURONAN-BINDING PROTEIN YTCQ"/>
    <property type="match status" value="1"/>
</dbReference>
<dbReference type="Pfam" id="PF01547">
    <property type="entry name" value="SBP_bac_1"/>
    <property type="match status" value="1"/>
</dbReference>
<gene>
    <name evidence="7" type="ORF">CVD27_01685</name>
</gene>
<keyword evidence="3" id="KW-0472">Membrane</keyword>
<feature type="chain" id="PRO_5039214233" evidence="6">
    <location>
        <begin position="21"/>
        <end position="438"/>
    </location>
</feature>
<evidence type="ECO:0000313" key="7">
    <source>
        <dbReference type="EMBL" id="PLS09692.1"/>
    </source>
</evidence>
<dbReference type="EMBL" id="PGVE01000012">
    <property type="protein sequence ID" value="PLS09692.1"/>
    <property type="molecule type" value="Genomic_DNA"/>
</dbReference>
<dbReference type="CDD" id="cd13585">
    <property type="entry name" value="PBP2_TMBP_like"/>
    <property type="match status" value="1"/>
</dbReference>
<keyword evidence="1" id="KW-1003">Cell membrane</keyword>
<feature type="signal peptide" evidence="6">
    <location>
        <begin position="1"/>
        <end position="20"/>
    </location>
</feature>
<dbReference type="AlphaFoldDB" id="A0A2N5HVZ6"/>
<dbReference type="SUPFAM" id="SSF53850">
    <property type="entry name" value="Periplasmic binding protein-like II"/>
    <property type="match status" value="1"/>
</dbReference>
<accession>A0A2N5HVZ6</accession>
<keyword evidence="5" id="KW-0449">Lipoprotein</keyword>
<keyword evidence="2 6" id="KW-0732">Signal</keyword>
<dbReference type="PANTHER" id="PTHR43649">
    <property type="entry name" value="ARABINOSE-BINDING PROTEIN-RELATED"/>
    <property type="match status" value="1"/>
</dbReference>
<evidence type="ECO:0000256" key="1">
    <source>
        <dbReference type="ARBA" id="ARBA00022475"/>
    </source>
</evidence>
<name>A0A2N5HVZ6_9BACI</name>
<evidence type="ECO:0000256" key="6">
    <source>
        <dbReference type="SAM" id="SignalP"/>
    </source>
</evidence>
<evidence type="ECO:0000256" key="5">
    <source>
        <dbReference type="ARBA" id="ARBA00023288"/>
    </source>
</evidence>
<evidence type="ECO:0000256" key="3">
    <source>
        <dbReference type="ARBA" id="ARBA00023136"/>
    </source>
</evidence>